<keyword evidence="3" id="KW-0408">Iron</keyword>
<dbReference type="InterPro" id="IPR026045">
    <property type="entry name" value="Ferric-bd"/>
</dbReference>
<dbReference type="Gene3D" id="3.40.190.10">
    <property type="entry name" value="Periplasmic binding protein-like II"/>
    <property type="match status" value="2"/>
</dbReference>
<feature type="binding site" evidence="3">
    <location>
        <position position="236"/>
    </location>
    <ligand>
        <name>Fe cation</name>
        <dbReference type="ChEBI" id="CHEBI:24875"/>
    </ligand>
</feature>
<evidence type="ECO:0000313" key="5">
    <source>
        <dbReference type="Proteomes" id="UP000501466"/>
    </source>
</evidence>
<comment type="similarity">
    <text evidence="1">Belongs to the bacterial solute-binding protein 1 family.</text>
</comment>
<evidence type="ECO:0000256" key="2">
    <source>
        <dbReference type="ARBA" id="ARBA00022729"/>
    </source>
</evidence>
<evidence type="ECO:0000313" key="4">
    <source>
        <dbReference type="EMBL" id="BBP44151.1"/>
    </source>
</evidence>
<dbReference type="PIRSF" id="PIRSF002825">
    <property type="entry name" value="CfbpA"/>
    <property type="match status" value="1"/>
</dbReference>
<dbReference type="AlphaFoldDB" id="A0A6F8PPU9"/>
<dbReference type="Pfam" id="PF13343">
    <property type="entry name" value="SBP_bac_6"/>
    <property type="match status" value="1"/>
</dbReference>
<dbReference type="GO" id="GO:0030288">
    <property type="term" value="C:outer membrane-bounded periplasmic space"/>
    <property type="evidence" value="ECO:0007669"/>
    <property type="project" value="TreeGrafter"/>
</dbReference>
<gene>
    <name evidence="4" type="ORF">THMIRHAT_18970</name>
</gene>
<proteinExistence type="inferred from homology"/>
<sequence>MSMKKWLTLFSFSSLPSLLGVSLSFGLIPVTPAMAADSTELVVYSARKEHLMKPLLDQFSAQTGIQVTLYTGKDGALIERVKSEGSQTPADVLMMADAGNLGYAAEQGLFESINSPLIEQAIPAHLRDPQMRWTALSIRARTIVYSTERVKPEQLSSYAQLGDANWKGRLCLRSGNHVYNKSLVASMIAHEGEAQAKQTVENWVNNLAAKPFAKDSEVMKAILSNRCDVGIVNSYYFGQEITKNPQAKMALFWANQASTGTHINVSGAGIVKASKNKQKALKLLEWLSQDQAQTLYAEKNYEHPANPNNQPSEALSRWGAFKADQLNLAKVAELQQNAVLLMQKAKYQ</sequence>
<dbReference type="SUPFAM" id="SSF53850">
    <property type="entry name" value="Periplasmic binding protein-like II"/>
    <property type="match status" value="1"/>
</dbReference>
<keyword evidence="3" id="KW-0479">Metal-binding</keyword>
<dbReference type="EMBL" id="AP021888">
    <property type="protein sequence ID" value="BBP44151.1"/>
    <property type="molecule type" value="Genomic_DNA"/>
</dbReference>
<evidence type="ECO:0000256" key="1">
    <source>
        <dbReference type="ARBA" id="ARBA00008520"/>
    </source>
</evidence>
<name>A0A6F8PPU9_9GAMM</name>
<keyword evidence="5" id="KW-1185">Reference proteome</keyword>
<dbReference type="PANTHER" id="PTHR30006">
    <property type="entry name" value="THIAMINE-BINDING PERIPLASMIC PROTEIN-RELATED"/>
    <property type="match status" value="1"/>
</dbReference>
<dbReference type="PANTHER" id="PTHR30006:SF15">
    <property type="entry name" value="IRON-UTILIZATION PERIPLASMIC PROTEIN"/>
    <property type="match status" value="1"/>
</dbReference>
<organism evidence="4 5">
    <name type="scientific">Thiosulfativibrio zosterae</name>
    <dbReference type="NCBI Taxonomy" id="2675053"/>
    <lineage>
        <taxon>Bacteria</taxon>
        <taxon>Pseudomonadati</taxon>
        <taxon>Pseudomonadota</taxon>
        <taxon>Gammaproteobacteria</taxon>
        <taxon>Thiotrichales</taxon>
        <taxon>Piscirickettsiaceae</taxon>
        <taxon>Thiosulfativibrio</taxon>
    </lineage>
</organism>
<keyword evidence="2" id="KW-0732">Signal</keyword>
<dbReference type="KEGG" id="tzo:THMIRHAT_18970"/>
<dbReference type="GO" id="GO:0046872">
    <property type="term" value="F:metal ion binding"/>
    <property type="evidence" value="ECO:0007669"/>
    <property type="project" value="UniProtKB-KW"/>
</dbReference>
<protein>
    <submittedName>
        <fullName evidence="4">Putative binding protein component of ABC iron transporter</fullName>
    </submittedName>
</protein>
<dbReference type="Proteomes" id="UP000501466">
    <property type="component" value="Chromosome"/>
</dbReference>
<accession>A0A6F8PPU9</accession>
<feature type="binding site" evidence="3">
    <location>
        <position position="235"/>
    </location>
    <ligand>
        <name>Fe cation</name>
        <dbReference type="ChEBI" id="CHEBI:24875"/>
    </ligand>
</feature>
<evidence type="ECO:0000256" key="3">
    <source>
        <dbReference type="PIRSR" id="PIRSR002825-1"/>
    </source>
</evidence>
<reference evidence="5" key="1">
    <citation type="submission" date="2019-11" db="EMBL/GenBank/DDBJ databases">
        <title>Isolation and characterization of two novel species in the genus Thiomicrorhabdus.</title>
        <authorList>
            <person name="Mochizuki J."/>
            <person name="Kojima H."/>
            <person name="Fukui M."/>
        </authorList>
    </citation>
    <scope>NUCLEOTIDE SEQUENCE [LARGE SCALE GENOMIC DNA]</scope>
    <source>
        <strain evidence="5">AkT22</strain>
    </source>
</reference>